<protein>
    <submittedName>
        <fullName evidence="1">Uncharacterized protein</fullName>
    </submittedName>
</protein>
<keyword evidence="2" id="KW-1185">Reference proteome</keyword>
<reference evidence="1 2" key="1">
    <citation type="submission" date="2016-12" db="EMBL/GenBank/DDBJ databases">
        <title>Study of bacterial adaptation to deep sea.</title>
        <authorList>
            <person name="Song J."/>
            <person name="Yoshizawa S."/>
            <person name="Kogure K."/>
        </authorList>
    </citation>
    <scope>NUCLEOTIDE SEQUENCE [LARGE SCALE GENOMIC DNA]</scope>
    <source>
        <strain evidence="1 2">SAORIC-165</strain>
    </source>
</reference>
<dbReference type="EMBL" id="MQWA01000001">
    <property type="protein sequence ID" value="PQJ29318.1"/>
    <property type="molecule type" value="Genomic_DNA"/>
</dbReference>
<evidence type="ECO:0000313" key="2">
    <source>
        <dbReference type="Proteomes" id="UP000239907"/>
    </source>
</evidence>
<sequence length="132" mass="14453">MEPAAPVVVAETVLKVNSPITEEVTETEPVVEEVREEIAVDTATPTMMSESHVILVMQKSIKACELRGFNYDDVQALVQAGEEEFEGVHYQTGLATVNMTTIFGLKEQKVKALCSNGKVAKWLWAVSGVEVQ</sequence>
<comment type="caution">
    <text evidence="1">The sequence shown here is derived from an EMBL/GenBank/DDBJ whole genome shotgun (WGS) entry which is preliminary data.</text>
</comment>
<proteinExistence type="predicted"/>
<organism evidence="1 2">
    <name type="scientific">Rubritalea profundi</name>
    <dbReference type="NCBI Taxonomy" id="1658618"/>
    <lineage>
        <taxon>Bacteria</taxon>
        <taxon>Pseudomonadati</taxon>
        <taxon>Verrucomicrobiota</taxon>
        <taxon>Verrucomicrobiia</taxon>
        <taxon>Verrucomicrobiales</taxon>
        <taxon>Rubritaleaceae</taxon>
        <taxon>Rubritalea</taxon>
    </lineage>
</organism>
<name>A0A2S7U2V8_9BACT</name>
<gene>
    <name evidence="1" type="ORF">BSZ32_13025</name>
</gene>
<dbReference type="AlphaFoldDB" id="A0A2S7U2V8"/>
<accession>A0A2S7U2V8</accession>
<evidence type="ECO:0000313" key="1">
    <source>
        <dbReference type="EMBL" id="PQJ29318.1"/>
    </source>
</evidence>
<dbReference type="Proteomes" id="UP000239907">
    <property type="component" value="Unassembled WGS sequence"/>
</dbReference>